<comment type="cofactor">
    <cofactor evidence="1">
        <name>pyridoxal 5'-phosphate</name>
        <dbReference type="ChEBI" id="CHEBI:597326"/>
    </cofactor>
</comment>
<evidence type="ECO:0000313" key="4">
    <source>
        <dbReference type="EMBL" id="HJE90356.1"/>
    </source>
</evidence>
<dbReference type="InterPro" id="IPR001926">
    <property type="entry name" value="TrpB-like_PALP"/>
</dbReference>
<accession>A0A921F219</accession>
<dbReference type="GO" id="GO:0016765">
    <property type="term" value="F:transferase activity, transferring alkyl or aryl (other than methyl) groups"/>
    <property type="evidence" value="ECO:0007669"/>
    <property type="project" value="UniProtKB-ARBA"/>
</dbReference>
<dbReference type="Proteomes" id="UP000776650">
    <property type="component" value="Unassembled WGS sequence"/>
</dbReference>
<dbReference type="RefSeq" id="WP_303911346.1">
    <property type="nucleotide sequence ID" value="NZ_DYXM01000095.1"/>
</dbReference>
<evidence type="ECO:0000256" key="1">
    <source>
        <dbReference type="ARBA" id="ARBA00001933"/>
    </source>
</evidence>
<evidence type="ECO:0000256" key="2">
    <source>
        <dbReference type="ARBA" id="ARBA00022898"/>
    </source>
</evidence>
<protein>
    <submittedName>
        <fullName evidence="4">Pyridoxal-phosphate dependent enzyme</fullName>
    </submittedName>
</protein>
<keyword evidence="2" id="KW-0663">Pyridoxal phosphate</keyword>
<reference evidence="4" key="2">
    <citation type="submission" date="2021-09" db="EMBL/GenBank/DDBJ databases">
        <authorList>
            <person name="Gilroy R."/>
        </authorList>
    </citation>
    <scope>NUCLEOTIDE SEQUENCE</scope>
    <source>
        <strain evidence="4">ChiGjej1B1-18357</strain>
    </source>
</reference>
<dbReference type="InterPro" id="IPR036052">
    <property type="entry name" value="TrpB-like_PALP_sf"/>
</dbReference>
<dbReference type="GO" id="GO:0006535">
    <property type="term" value="P:cysteine biosynthetic process from serine"/>
    <property type="evidence" value="ECO:0007669"/>
    <property type="project" value="InterPro"/>
</dbReference>
<name>A0A921F219_9ACTN</name>
<dbReference type="InterPro" id="IPR050214">
    <property type="entry name" value="Cys_Synth/Cystath_Beta-Synth"/>
</dbReference>
<dbReference type="SUPFAM" id="SSF53686">
    <property type="entry name" value="Tryptophan synthase beta subunit-like PLP-dependent enzymes"/>
    <property type="match status" value="1"/>
</dbReference>
<dbReference type="PROSITE" id="PS00901">
    <property type="entry name" value="CYS_SYNTHASE"/>
    <property type="match status" value="1"/>
</dbReference>
<evidence type="ECO:0000313" key="5">
    <source>
        <dbReference type="Proteomes" id="UP000776650"/>
    </source>
</evidence>
<dbReference type="AlphaFoldDB" id="A0A921F219"/>
<evidence type="ECO:0000259" key="3">
    <source>
        <dbReference type="Pfam" id="PF00291"/>
    </source>
</evidence>
<comment type="caution">
    <text evidence="4">The sequence shown here is derived from an EMBL/GenBank/DDBJ whole genome shotgun (WGS) entry which is preliminary data.</text>
</comment>
<dbReference type="CDD" id="cd01561">
    <property type="entry name" value="CBS_like"/>
    <property type="match status" value="1"/>
</dbReference>
<gene>
    <name evidence="4" type="ORF">K8V11_05050</name>
</gene>
<dbReference type="Pfam" id="PF00291">
    <property type="entry name" value="PALP"/>
    <property type="match status" value="1"/>
</dbReference>
<feature type="domain" description="Tryptophan synthase beta chain-like PALP" evidence="3">
    <location>
        <begin position="33"/>
        <end position="321"/>
    </location>
</feature>
<dbReference type="Gene3D" id="3.40.50.1100">
    <property type="match status" value="2"/>
</dbReference>
<dbReference type="EMBL" id="DYXM01000095">
    <property type="protein sequence ID" value="HJE90356.1"/>
    <property type="molecule type" value="Genomic_DNA"/>
</dbReference>
<organism evidence="4 5">
    <name type="scientific">Dietzia timorensis</name>
    <dbReference type="NCBI Taxonomy" id="499555"/>
    <lineage>
        <taxon>Bacteria</taxon>
        <taxon>Bacillati</taxon>
        <taxon>Actinomycetota</taxon>
        <taxon>Actinomycetes</taxon>
        <taxon>Mycobacteriales</taxon>
        <taxon>Dietziaceae</taxon>
        <taxon>Dietzia</taxon>
    </lineage>
</organism>
<reference evidence="4" key="1">
    <citation type="journal article" date="2021" name="PeerJ">
        <title>Extensive microbial diversity within the chicken gut microbiome revealed by metagenomics and culture.</title>
        <authorList>
            <person name="Gilroy R."/>
            <person name="Ravi A."/>
            <person name="Getino M."/>
            <person name="Pursley I."/>
            <person name="Horton D.L."/>
            <person name="Alikhan N.F."/>
            <person name="Baker D."/>
            <person name="Gharbi K."/>
            <person name="Hall N."/>
            <person name="Watson M."/>
            <person name="Adriaenssens E.M."/>
            <person name="Foster-Nyarko E."/>
            <person name="Jarju S."/>
            <person name="Secka A."/>
            <person name="Antonio M."/>
            <person name="Oren A."/>
            <person name="Chaudhuri R.R."/>
            <person name="La Ragione R."/>
            <person name="Hildebrand F."/>
            <person name="Pallen M.J."/>
        </authorList>
    </citation>
    <scope>NUCLEOTIDE SEQUENCE</scope>
    <source>
        <strain evidence="4">ChiGjej1B1-18357</strain>
    </source>
</reference>
<dbReference type="InterPro" id="IPR001216">
    <property type="entry name" value="P-phosphate_BS"/>
</dbReference>
<proteinExistence type="predicted"/>
<sequence>MSNSRPNARGCCCHSSRKDSAALPDYPTFHGVLDTIGATPLIRLDRIYDRPETDVWAKLEGVNPGGSAKDRTAAALFADATENGRLIDVDSIIESTSGNLGIALARQALLAGLKFHCVADPNINQPTKKTMQALGATIHVVNEPDPTTGDWLTARKAMVDRLLKEIPRSATFDQYANRAAFSAHSDGTMREIVDALGVPPDFLLVAMSTTGTIGGCRQYLRRIDAPTRVIGVDAEGSVLFGGKRGPRTLPGFGAGTEPELASHAQPHEVVRISEIDSIVGARKLARSEGILPGASGGAVISALDQFLPTIPPGSTVAVVLHDLGHAYLDTVYDDEWVQDTIGVTPAELAELVSRQIGRYS</sequence>
<dbReference type="PANTHER" id="PTHR10314">
    <property type="entry name" value="CYSTATHIONINE BETA-SYNTHASE"/>
    <property type="match status" value="1"/>
</dbReference>